<dbReference type="Proteomes" id="UP000277326">
    <property type="component" value="Unassembled WGS sequence"/>
</dbReference>
<dbReference type="PANTHER" id="PTHR32114:SF2">
    <property type="entry name" value="ABC TRANSPORTER ABCH.3"/>
    <property type="match status" value="1"/>
</dbReference>
<comment type="similarity">
    <text evidence="2">Belongs to the Sph1/Sph2 family.</text>
</comment>
<evidence type="ECO:0000256" key="1">
    <source>
        <dbReference type="ARBA" id="ARBA00023054"/>
    </source>
</evidence>
<dbReference type="Proteomes" id="UP000282007">
    <property type="component" value="Chromosome"/>
</dbReference>
<dbReference type="Gene3D" id="3.40.50.300">
    <property type="entry name" value="P-loop containing nucleotide triphosphate hydrolases"/>
    <property type="match status" value="1"/>
</dbReference>
<dbReference type="RefSeq" id="WP_121921670.1">
    <property type="nucleotide sequence ID" value="NZ_CP034145.1"/>
</dbReference>
<dbReference type="OrthoDB" id="377043at2157"/>
<dbReference type="InterPro" id="IPR027417">
    <property type="entry name" value="P-loop_NTPase"/>
</dbReference>
<reference evidence="5" key="3">
    <citation type="submission" date="2018-10" db="EMBL/GenBank/DDBJ databases">
        <authorList>
            <person name="Whitman W."/>
            <person name="Huntemann M."/>
            <person name="Clum A."/>
            <person name="Pillay M."/>
            <person name="Palaniappan K."/>
            <person name="Varghese N."/>
            <person name="Mikhailova N."/>
            <person name="Stamatis D."/>
            <person name="Reddy T."/>
            <person name="Daum C."/>
            <person name="Shapiro N."/>
            <person name="Ivanova N."/>
            <person name="Kyrpides N."/>
            <person name="Woyke T."/>
        </authorList>
    </citation>
    <scope>NUCLEOTIDE SEQUENCE</scope>
    <source>
        <strain evidence="5">CGMCC 1.10124</strain>
    </source>
</reference>
<evidence type="ECO:0000313" key="6">
    <source>
        <dbReference type="Proteomes" id="UP000277326"/>
    </source>
</evidence>
<dbReference type="SUPFAM" id="SSF52540">
    <property type="entry name" value="P-loop containing nucleoside triphosphate hydrolases"/>
    <property type="match status" value="1"/>
</dbReference>
<evidence type="ECO:0000313" key="5">
    <source>
        <dbReference type="EMBL" id="RMB12954.1"/>
    </source>
</evidence>
<reference evidence="4 7" key="2">
    <citation type="submission" date="2018-07" db="EMBL/GenBank/DDBJ databases">
        <title>Genome sequences of Haloplanus aerogenes JCM 16430T.</title>
        <authorList>
            <person name="Kim Y.B."/>
            <person name="Roh S.W."/>
        </authorList>
    </citation>
    <scope>NUCLEOTIDE SEQUENCE [LARGE SCALE GENOMIC DNA]</scope>
    <source>
        <strain evidence="4 7">JCM 16430</strain>
    </source>
</reference>
<accession>A0A3M0CUB9</accession>
<evidence type="ECO:0000259" key="3">
    <source>
        <dbReference type="Pfam" id="PF13476"/>
    </source>
</evidence>
<dbReference type="EMBL" id="REFS01000006">
    <property type="protein sequence ID" value="RMB12954.1"/>
    <property type="molecule type" value="Genomic_DNA"/>
</dbReference>
<organism evidence="5 6">
    <name type="scientific">Haloplanus aerogenes</name>
    <dbReference type="NCBI Taxonomy" id="660522"/>
    <lineage>
        <taxon>Archaea</taxon>
        <taxon>Methanobacteriati</taxon>
        <taxon>Methanobacteriota</taxon>
        <taxon>Stenosarchaea group</taxon>
        <taxon>Halobacteria</taxon>
        <taxon>Halobacteriales</taxon>
        <taxon>Haloferacaceae</taxon>
        <taxon>Haloplanus</taxon>
    </lineage>
</organism>
<dbReference type="InterPro" id="IPR038729">
    <property type="entry name" value="Rad50/SbcC_AAA"/>
</dbReference>
<dbReference type="EMBL" id="CP034145">
    <property type="protein sequence ID" value="AZH26711.1"/>
    <property type="molecule type" value="Genomic_DNA"/>
</dbReference>
<reference evidence="5 6" key="1">
    <citation type="journal article" date="2015" name="Stand. Genomic Sci.">
        <title>Genomic Encyclopedia of Bacterial and Archaeal Type Strains, Phase III: the genomes of soil and plant-associated and newly described type strains.</title>
        <authorList>
            <person name="Whitman W.B."/>
            <person name="Woyke T."/>
            <person name="Klenk H.P."/>
            <person name="Zhou Y."/>
            <person name="Lilburn T.G."/>
            <person name="Beck B.J."/>
            <person name="De Vos P."/>
            <person name="Vandamme P."/>
            <person name="Eisen J.A."/>
            <person name="Garrity G."/>
            <person name="Hugenholtz P."/>
            <person name="Kyrpides N.C."/>
        </authorList>
    </citation>
    <scope>NUCLEOTIDE SEQUENCE [LARGE SCALE GENOMIC DNA]</scope>
    <source>
        <strain evidence="5 6">CGMCC 1.10124</strain>
    </source>
</reference>
<dbReference type="Pfam" id="PF13476">
    <property type="entry name" value="AAA_23"/>
    <property type="match status" value="1"/>
</dbReference>
<feature type="domain" description="Rad50/SbcC-type AAA" evidence="3">
    <location>
        <begin position="7"/>
        <end position="132"/>
    </location>
</feature>
<gene>
    <name evidence="5" type="ORF">ATH50_3110</name>
    <name evidence="4" type="ORF">DU502_15590</name>
</gene>
<dbReference type="KEGG" id="haer:DU502_15590"/>
<evidence type="ECO:0000256" key="2">
    <source>
        <dbReference type="ARBA" id="ARBA00049666"/>
    </source>
</evidence>
<dbReference type="GO" id="GO:0006302">
    <property type="term" value="P:double-strand break repair"/>
    <property type="evidence" value="ECO:0007669"/>
    <property type="project" value="InterPro"/>
</dbReference>
<evidence type="ECO:0000313" key="4">
    <source>
        <dbReference type="EMBL" id="AZH26711.1"/>
    </source>
</evidence>
<dbReference type="GO" id="GO:0016887">
    <property type="term" value="F:ATP hydrolysis activity"/>
    <property type="evidence" value="ECO:0007669"/>
    <property type="project" value="InterPro"/>
</dbReference>
<protein>
    <submittedName>
        <fullName evidence="5">AAA domain-containing protein</fullName>
    </submittedName>
</protein>
<proteinExistence type="inferred from homology"/>
<name>A0A3M0CUB9_9EURY</name>
<sequence>MVIRIESLTVENLRCFRGEHQLDLGRSDEPSIDVVFGSNGLGKTTLADSIQLCLTGEFDDEAPLVTYELVDELSPGEEVSAKVSAVISDSELGRRFRFTRKFQTSETRRGPVNSVDSLQVEEEENGDWVSTSSSEAINTVFPLPAFKFSKLDAESSVGVDDPWGGTSWSELVEAVGEAAAQQSAARGTELPEFFANNYDLGDEMIRRINDVLPKLDERDLYEVEERQDGLVARRKEDNSPAEMAHLSAGGQLIISHAAALVAGEVMPATPPLIGDTMFGRVDRPTRERMFEVIKQADRQVLLFSFDAELEGFDISPMFKLEQAGEGRESRIASVN</sequence>
<dbReference type="AlphaFoldDB" id="A0A3M0CUB9"/>
<dbReference type="GeneID" id="38472738"/>
<keyword evidence="1" id="KW-0175">Coiled coil</keyword>
<evidence type="ECO:0000313" key="7">
    <source>
        <dbReference type="Proteomes" id="UP000282007"/>
    </source>
</evidence>
<keyword evidence="7" id="KW-1185">Reference proteome</keyword>
<dbReference type="PANTHER" id="PTHR32114">
    <property type="entry name" value="ABC TRANSPORTER ABCH.3"/>
    <property type="match status" value="1"/>
</dbReference>